<gene>
    <name evidence="5" type="ORF">ACFOY1_14055</name>
</gene>
<name>A0ABV8NZV9_9BURK</name>
<dbReference type="Proteomes" id="UP001595848">
    <property type="component" value="Unassembled WGS sequence"/>
</dbReference>
<dbReference type="PROSITE" id="PS00041">
    <property type="entry name" value="HTH_ARAC_FAMILY_1"/>
    <property type="match status" value="1"/>
</dbReference>
<evidence type="ECO:0000256" key="2">
    <source>
        <dbReference type="ARBA" id="ARBA00023125"/>
    </source>
</evidence>
<dbReference type="PANTHER" id="PTHR46796">
    <property type="entry name" value="HTH-TYPE TRANSCRIPTIONAL ACTIVATOR RHAS-RELATED"/>
    <property type="match status" value="1"/>
</dbReference>
<organism evidence="5 6">
    <name type="scientific">Candidimonas humi</name>
    <dbReference type="NCBI Taxonomy" id="683355"/>
    <lineage>
        <taxon>Bacteria</taxon>
        <taxon>Pseudomonadati</taxon>
        <taxon>Pseudomonadota</taxon>
        <taxon>Betaproteobacteria</taxon>
        <taxon>Burkholderiales</taxon>
        <taxon>Alcaligenaceae</taxon>
        <taxon>Candidimonas</taxon>
    </lineage>
</organism>
<proteinExistence type="predicted"/>
<dbReference type="InterPro" id="IPR050204">
    <property type="entry name" value="AraC_XylS_family_regulators"/>
</dbReference>
<evidence type="ECO:0000259" key="4">
    <source>
        <dbReference type="PROSITE" id="PS01124"/>
    </source>
</evidence>
<evidence type="ECO:0000256" key="1">
    <source>
        <dbReference type="ARBA" id="ARBA00023015"/>
    </source>
</evidence>
<keyword evidence="1" id="KW-0805">Transcription regulation</keyword>
<dbReference type="RefSeq" id="WP_217966281.1">
    <property type="nucleotide sequence ID" value="NZ_JAHTBN010000012.1"/>
</dbReference>
<dbReference type="EMBL" id="JBHSBV010000005">
    <property type="protein sequence ID" value="MFC4202079.1"/>
    <property type="molecule type" value="Genomic_DNA"/>
</dbReference>
<dbReference type="SMART" id="SM00342">
    <property type="entry name" value="HTH_ARAC"/>
    <property type="match status" value="1"/>
</dbReference>
<feature type="domain" description="HTH araC/xylS-type" evidence="4">
    <location>
        <begin position="244"/>
        <end position="344"/>
    </location>
</feature>
<protein>
    <submittedName>
        <fullName evidence="5">Helix-turn-helix domain-containing protein</fullName>
    </submittedName>
</protein>
<comment type="caution">
    <text evidence="5">The sequence shown here is derived from an EMBL/GenBank/DDBJ whole genome shotgun (WGS) entry which is preliminary data.</text>
</comment>
<dbReference type="PANTHER" id="PTHR46796:SF6">
    <property type="entry name" value="ARAC SUBFAMILY"/>
    <property type="match status" value="1"/>
</dbReference>
<evidence type="ECO:0000313" key="5">
    <source>
        <dbReference type="EMBL" id="MFC4202079.1"/>
    </source>
</evidence>
<dbReference type="PROSITE" id="PS01124">
    <property type="entry name" value="HTH_ARAC_FAMILY_2"/>
    <property type="match status" value="1"/>
</dbReference>
<evidence type="ECO:0000256" key="3">
    <source>
        <dbReference type="ARBA" id="ARBA00023163"/>
    </source>
</evidence>
<dbReference type="Pfam" id="PF14525">
    <property type="entry name" value="AraC_binding_2"/>
    <property type="match status" value="1"/>
</dbReference>
<sequence>MTDSATGNEHKRSGLMAKELQPHRLAEDWRRWKAQGSRQQRVDYWNDVICQAVLDVDMTLQDCAVGESLFRGSIGSLNQVGARFVNFRSSGHEVTRTPRQVDRTDGGYLMISLQHRGQSRLTQKCSDVVLNPGDVGIVDSGLPFSLFFPQEVERRIVMLPKSLLASRTRSLANWAGPVRIPSDFVLSPLIAQVLRMLTERAQPLTDPQAHLLLESVADYVAACLGRQPGAGTDTDAGAARARYEAVLRYVAQHIADAELDAGGAAAAAGVSVRTLHRLFKRYADSSFEQYVIGERLQLARRSLAARSHATVSAAAFSAGFNDLSHFTRRFRASFGFSPSSLLAEGREDEG</sequence>
<keyword evidence="2" id="KW-0238">DNA-binding</keyword>
<reference evidence="6" key="1">
    <citation type="journal article" date="2019" name="Int. J. Syst. Evol. Microbiol.">
        <title>The Global Catalogue of Microorganisms (GCM) 10K type strain sequencing project: providing services to taxonomists for standard genome sequencing and annotation.</title>
        <authorList>
            <consortium name="The Broad Institute Genomics Platform"/>
            <consortium name="The Broad Institute Genome Sequencing Center for Infectious Disease"/>
            <person name="Wu L."/>
            <person name="Ma J."/>
        </authorList>
    </citation>
    <scope>NUCLEOTIDE SEQUENCE [LARGE SCALE GENOMIC DNA]</scope>
    <source>
        <strain evidence="6">LMG 24813</strain>
    </source>
</reference>
<dbReference type="InterPro" id="IPR018062">
    <property type="entry name" value="HTH_AraC-typ_CS"/>
</dbReference>
<keyword evidence="3" id="KW-0804">Transcription</keyword>
<accession>A0ABV8NZV9</accession>
<evidence type="ECO:0000313" key="6">
    <source>
        <dbReference type="Proteomes" id="UP001595848"/>
    </source>
</evidence>
<dbReference type="InterPro" id="IPR018060">
    <property type="entry name" value="HTH_AraC"/>
</dbReference>
<dbReference type="Pfam" id="PF12833">
    <property type="entry name" value="HTH_18"/>
    <property type="match status" value="1"/>
</dbReference>
<keyword evidence="6" id="KW-1185">Reference proteome</keyword>
<dbReference type="InterPro" id="IPR035418">
    <property type="entry name" value="AraC-bd_2"/>
</dbReference>